<name>A0AAN9T3P9_PSOTE</name>
<evidence type="ECO:0000313" key="2">
    <source>
        <dbReference type="Proteomes" id="UP001386955"/>
    </source>
</evidence>
<protein>
    <submittedName>
        <fullName evidence="1">Uncharacterized protein</fullName>
    </submittedName>
</protein>
<evidence type="ECO:0000313" key="1">
    <source>
        <dbReference type="EMBL" id="KAK7411643.1"/>
    </source>
</evidence>
<reference evidence="1 2" key="1">
    <citation type="submission" date="2024-01" db="EMBL/GenBank/DDBJ databases">
        <title>The genomes of 5 underutilized Papilionoideae crops provide insights into root nodulation and disease resistanc.</title>
        <authorList>
            <person name="Jiang F."/>
        </authorList>
    </citation>
    <scope>NUCLEOTIDE SEQUENCE [LARGE SCALE GENOMIC DNA]</scope>
    <source>
        <strain evidence="1">DUOXIRENSHENG_FW03</strain>
        <tissue evidence="1">Leaves</tissue>
    </source>
</reference>
<keyword evidence="2" id="KW-1185">Reference proteome</keyword>
<dbReference type="Proteomes" id="UP001386955">
    <property type="component" value="Unassembled WGS sequence"/>
</dbReference>
<comment type="caution">
    <text evidence="1">The sequence shown here is derived from an EMBL/GenBank/DDBJ whole genome shotgun (WGS) entry which is preliminary data.</text>
</comment>
<organism evidence="1 2">
    <name type="scientific">Psophocarpus tetragonolobus</name>
    <name type="common">Winged bean</name>
    <name type="synonym">Dolichos tetragonolobus</name>
    <dbReference type="NCBI Taxonomy" id="3891"/>
    <lineage>
        <taxon>Eukaryota</taxon>
        <taxon>Viridiplantae</taxon>
        <taxon>Streptophyta</taxon>
        <taxon>Embryophyta</taxon>
        <taxon>Tracheophyta</taxon>
        <taxon>Spermatophyta</taxon>
        <taxon>Magnoliopsida</taxon>
        <taxon>eudicotyledons</taxon>
        <taxon>Gunneridae</taxon>
        <taxon>Pentapetalae</taxon>
        <taxon>rosids</taxon>
        <taxon>fabids</taxon>
        <taxon>Fabales</taxon>
        <taxon>Fabaceae</taxon>
        <taxon>Papilionoideae</taxon>
        <taxon>50 kb inversion clade</taxon>
        <taxon>NPAAA clade</taxon>
        <taxon>indigoferoid/millettioid clade</taxon>
        <taxon>Phaseoleae</taxon>
        <taxon>Psophocarpus</taxon>
    </lineage>
</organism>
<dbReference type="AlphaFoldDB" id="A0AAN9T3P9"/>
<sequence>MFLYYFNFVVLEKFLISVLSHFPWIVPLVKIKDFESLAGREQELHGCLLLKTIILLEESTKSTMSHNFCGRISFYFHDMLPSKTPMHGLSCPIDH</sequence>
<proteinExistence type="predicted"/>
<dbReference type="EMBL" id="JAYMYS010000001">
    <property type="protein sequence ID" value="KAK7411643.1"/>
    <property type="molecule type" value="Genomic_DNA"/>
</dbReference>
<gene>
    <name evidence="1" type="ORF">VNO78_03078</name>
</gene>
<accession>A0AAN9T3P9</accession>